<sequence>MVILAAHTHQMMIQARVKLVRAAHYKRDEEEVRRSFNWAMICVQPFRAHQLSMVEQSIVVMVKKPYLQSTKLYILVNIIEVLGDDDVDDFLVPEEVAETRRPRTIPWLRGIEMD</sequence>
<dbReference type="EMBL" id="BLKC01000008">
    <property type="protein sequence ID" value="GFF26310.1"/>
    <property type="molecule type" value="Genomic_DNA"/>
</dbReference>
<reference evidence="1 2" key="1">
    <citation type="submission" date="2020-01" db="EMBL/GenBank/DDBJ databases">
        <title>Draft genome sequence of Aspergillus udagawae IFM 46972.</title>
        <authorList>
            <person name="Takahashi H."/>
            <person name="Yaguchi T."/>
        </authorList>
    </citation>
    <scope>NUCLEOTIDE SEQUENCE [LARGE SCALE GENOMIC DNA]</scope>
    <source>
        <strain evidence="1 2">IFM 46972</strain>
    </source>
</reference>
<dbReference type="Proteomes" id="UP000465221">
    <property type="component" value="Unassembled WGS sequence"/>
</dbReference>
<gene>
    <name evidence="1" type="ORF">IFM46972_01736</name>
</gene>
<dbReference type="AlphaFoldDB" id="A0A8H3RIR2"/>
<accession>A0A8H3RIR2</accession>
<name>A0A8H3RIR2_9EURO</name>
<proteinExistence type="predicted"/>
<evidence type="ECO:0000313" key="1">
    <source>
        <dbReference type="EMBL" id="GFF26310.1"/>
    </source>
</evidence>
<organism evidence="1 2">
    <name type="scientific">Aspergillus udagawae</name>
    <dbReference type="NCBI Taxonomy" id="91492"/>
    <lineage>
        <taxon>Eukaryota</taxon>
        <taxon>Fungi</taxon>
        <taxon>Dikarya</taxon>
        <taxon>Ascomycota</taxon>
        <taxon>Pezizomycotina</taxon>
        <taxon>Eurotiomycetes</taxon>
        <taxon>Eurotiomycetidae</taxon>
        <taxon>Eurotiales</taxon>
        <taxon>Aspergillaceae</taxon>
        <taxon>Aspergillus</taxon>
        <taxon>Aspergillus subgen. Fumigati</taxon>
    </lineage>
</organism>
<evidence type="ECO:0000313" key="2">
    <source>
        <dbReference type="Proteomes" id="UP000465221"/>
    </source>
</evidence>
<protein>
    <submittedName>
        <fullName evidence="1">Uncharacterized protein</fullName>
    </submittedName>
</protein>
<comment type="caution">
    <text evidence="1">The sequence shown here is derived from an EMBL/GenBank/DDBJ whole genome shotgun (WGS) entry which is preliminary data.</text>
</comment>